<proteinExistence type="predicted"/>
<reference evidence="2" key="1">
    <citation type="journal article" date="2016" name="Nat. Biotechnol.">
        <title>Sequencing wild and cultivated cassava and related species reveals extensive interspecific hybridization and genetic diversity.</title>
        <authorList>
            <person name="Bredeson J.V."/>
            <person name="Lyons J.B."/>
            <person name="Prochnik S.E."/>
            <person name="Wu G.A."/>
            <person name="Ha C.M."/>
            <person name="Edsinger-Gonzales E."/>
            <person name="Grimwood J."/>
            <person name="Schmutz J."/>
            <person name="Rabbi I.Y."/>
            <person name="Egesi C."/>
            <person name="Nauluvula P."/>
            <person name="Lebot V."/>
            <person name="Ndunguru J."/>
            <person name="Mkamilo G."/>
            <person name="Bart R.S."/>
            <person name="Setter T.L."/>
            <person name="Gleadow R.M."/>
            <person name="Kulakow P."/>
            <person name="Ferguson M.E."/>
            <person name="Rounsley S."/>
            <person name="Rokhsar D.S."/>
        </authorList>
    </citation>
    <scope>NUCLEOTIDE SEQUENCE [LARGE SCALE GENOMIC DNA]</scope>
    <source>
        <strain evidence="2">cv. AM560-2</strain>
    </source>
</reference>
<dbReference type="EMBL" id="CM004394">
    <property type="protein sequence ID" value="OAY43882.1"/>
    <property type="molecule type" value="Genomic_DNA"/>
</dbReference>
<comment type="caution">
    <text evidence="1">The sequence shown here is derived from an EMBL/GenBank/DDBJ whole genome shotgun (WGS) entry which is preliminary data.</text>
</comment>
<dbReference type="PANTHER" id="PTHR33052">
    <property type="entry name" value="DUF4228 DOMAIN PROTEIN-RELATED"/>
    <property type="match status" value="1"/>
</dbReference>
<evidence type="ECO:0000313" key="2">
    <source>
        <dbReference type="Proteomes" id="UP000091857"/>
    </source>
</evidence>
<dbReference type="Proteomes" id="UP000091857">
    <property type="component" value="Chromosome 8"/>
</dbReference>
<dbReference type="Gramene" id="Manes.08G105400.1.v8.1">
    <property type="protein sequence ID" value="Manes.08G105400.1.v8.1.CDS.1"/>
    <property type="gene ID" value="Manes.08G105400.v8.1"/>
</dbReference>
<evidence type="ECO:0000313" key="1">
    <source>
        <dbReference type="EMBL" id="OAY43882.1"/>
    </source>
</evidence>
<dbReference type="InterPro" id="IPR025322">
    <property type="entry name" value="PADRE_dom"/>
</dbReference>
<dbReference type="Pfam" id="PF14009">
    <property type="entry name" value="PADRE"/>
    <property type="match status" value="1"/>
</dbReference>
<sequence length="281" mass="32537">MVKDFKNDKVLKLVHPGGFVEIHDSPMTADEVMKKNPRHCVARPNMFRFPWIVVRPESLLKPGGVFYIVPVHNIHSLPQKNRYQNQDPLLLQLVSLDSFLELTNCHQLRKQHNHTISPTRTKIDCKIEHWPEDTIFPKCLVRDTQHHDPYYSEESLVKSRLEPQLFYDSSKISFSVDSWDATFGFKVHQEPKQQPQVESFIEPRPLFSVDIASSDATQMVAFPKVESGELNSSEELKALKSCLKKDTHFKSRGLKVKFAFSDKDNEKIKEEVIIFQPIESP</sequence>
<organism evidence="1 2">
    <name type="scientific">Manihot esculenta</name>
    <name type="common">Cassava</name>
    <name type="synonym">Jatropha manihot</name>
    <dbReference type="NCBI Taxonomy" id="3983"/>
    <lineage>
        <taxon>Eukaryota</taxon>
        <taxon>Viridiplantae</taxon>
        <taxon>Streptophyta</taxon>
        <taxon>Embryophyta</taxon>
        <taxon>Tracheophyta</taxon>
        <taxon>Spermatophyta</taxon>
        <taxon>Magnoliopsida</taxon>
        <taxon>eudicotyledons</taxon>
        <taxon>Gunneridae</taxon>
        <taxon>Pentapetalae</taxon>
        <taxon>rosids</taxon>
        <taxon>fabids</taxon>
        <taxon>Malpighiales</taxon>
        <taxon>Euphorbiaceae</taxon>
        <taxon>Crotonoideae</taxon>
        <taxon>Manihoteae</taxon>
        <taxon>Manihot</taxon>
    </lineage>
</organism>
<accession>A0A2C9VH44</accession>
<protein>
    <submittedName>
        <fullName evidence="1">Uncharacterized protein</fullName>
    </submittedName>
</protein>
<gene>
    <name evidence="1" type="ORF">MANES_08G105400v8</name>
</gene>
<keyword evidence="2" id="KW-1185">Reference proteome</keyword>
<dbReference type="AlphaFoldDB" id="A0A2C9VH44"/>
<name>A0A2C9VH44_MANES</name>